<gene>
    <name evidence="4" type="primary">Tnf</name>
    <name evidence="4" type="ORF">CEPGRY_R16238</name>
</gene>
<feature type="compositionally biased region" description="Basic residues" evidence="2">
    <location>
        <begin position="26"/>
        <end position="38"/>
    </location>
</feature>
<dbReference type="Gene3D" id="2.60.120.40">
    <property type="match status" value="1"/>
</dbReference>
<comment type="similarity">
    <text evidence="1">Belongs to the tumor necrosis factor family.</text>
</comment>
<name>A0A7L3SF21_CEPGR</name>
<feature type="region of interest" description="Disordered" evidence="2">
    <location>
        <begin position="18"/>
        <end position="55"/>
    </location>
</feature>
<dbReference type="Pfam" id="PF00229">
    <property type="entry name" value="TNF"/>
    <property type="match status" value="1"/>
</dbReference>
<feature type="compositionally biased region" description="Acidic residues" evidence="2">
    <location>
        <begin position="41"/>
        <end position="54"/>
    </location>
</feature>
<evidence type="ECO:0000256" key="1">
    <source>
        <dbReference type="ARBA" id="ARBA00008670"/>
    </source>
</evidence>
<evidence type="ECO:0000259" key="3">
    <source>
        <dbReference type="PROSITE" id="PS50049"/>
    </source>
</evidence>
<dbReference type="InterPro" id="IPR006052">
    <property type="entry name" value="TNF_dom"/>
</dbReference>
<dbReference type="AlphaFoldDB" id="A0A7L3SF21"/>
<dbReference type="SUPFAM" id="SSF49842">
    <property type="entry name" value="TNF-like"/>
    <property type="match status" value="1"/>
</dbReference>
<dbReference type="EMBL" id="VZUD01030381">
    <property type="protein sequence ID" value="NXV25221.1"/>
    <property type="molecule type" value="Genomic_DNA"/>
</dbReference>
<reference evidence="4 5" key="1">
    <citation type="submission" date="2019-09" db="EMBL/GenBank/DDBJ databases">
        <title>Bird 10,000 Genomes (B10K) Project - Family phase.</title>
        <authorList>
            <person name="Zhang G."/>
        </authorList>
    </citation>
    <scope>NUCLEOTIDE SEQUENCE [LARGE SCALE GENOMIC DNA]</scope>
    <source>
        <strain evidence="4">OUT-0020</strain>
        <tissue evidence="4">Liver</tissue>
    </source>
</reference>
<dbReference type="InterPro" id="IPR008983">
    <property type="entry name" value="Tumour_necrosis_fac-like_dom"/>
</dbReference>
<evidence type="ECO:0000313" key="5">
    <source>
        <dbReference type="Proteomes" id="UP000578766"/>
    </source>
</evidence>
<dbReference type="GO" id="GO:0006955">
    <property type="term" value="P:immune response"/>
    <property type="evidence" value="ECO:0007669"/>
    <property type="project" value="InterPro"/>
</dbReference>
<feature type="non-terminal residue" evidence="4">
    <location>
        <position position="97"/>
    </location>
</feature>
<dbReference type="InterPro" id="IPR006053">
    <property type="entry name" value="TNF"/>
</dbReference>
<evidence type="ECO:0000313" key="4">
    <source>
        <dbReference type="EMBL" id="NXV25221.1"/>
    </source>
</evidence>
<sequence>SRFSQEYPRDVPLLTAVRSVCPGAGGRHRHRRHRRRRRRDEEDDGDEEEEEEDEGRQLWFESLYQGAVFQLRRGDQLAATTTAGRFLDLHGGGQAYF</sequence>
<dbReference type="GO" id="GO:0005164">
    <property type="term" value="F:tumor necrosis factor receptor binding"/>
    <property type="evidence" value="ECO:0007669"/>
    <property type="project" value="InterPro"/>
</dbReference>
<feature type="domain" description="THD" evidence="3">
    <location>
        <begin position="1"/>
        <end position="97"/>
    </location>
</feature>
<dbReference type="GO" id="GO:0016020">
    <property type="term" value="C:membrane"/>
    <property type="evidence" value="ECO:0007669"/>
    <property type="project" value="InterPro"/>
</dbReference>
<dbReference type="PROSITE" id="PS50049">
    <property type="entry name" value="THD_2"/>
    <property type="match status" value="1"/>
</dbReference>
<feature type="non-terminal residue" evidence="4">
    <location>
        <position position="1"/>
    </location>
</feature>
<evidence type="ECO:0000256" key="2">
    <source>
        <dbReference type="SAM" id="MobiDB-lite"/>
    </source>
</evidence>
<protein>
    <submittedName>
        <fullName evidence="4">TNFA factor</fullName>
    </submittedName>
</protein>
<comment type="caution">
    <text evidence="4">The sequence shown here is derived from an EMBL/GenBank/DDBJ whole genome shotgun (WGS) entry which is preliminary data.</text>
</comment>
<proteinExistence type="inferred from homology"/>
<organism evidence="4 5">
    <name type="scientific">Cepphus grylle</name>
    <name type="common">Black guillemot</name>
    <name type="synonym">Alca grylle</name>
    <dbReference type="NCBI Taxonomy" id="28697"/>
    <lineage>
        <taxon>Eukaryota</taxon>
        <taxon>Metazoa</taxon>
        <taxon>Chordata</taxon>
        <taxon>Craniata</taxon>
        <taxon>Vertebrata</taxon>
        <taxon>Euteleostomi</taxon>
        <taxon>Archelosauria</taxon>
        <taxon>Archosauria</taxon>
        <taxon>Dinosauria</taxon>
        <taxon>Saurischia</taxon>
        <taxon>Theropoda</taxon>
        <taxon>Coelurosauria</taxon>
        <taxon>Aves</taxon>
        <taxon>Neognathae</taxon>
        <taxon>Neoaves</taxon>
        <taxon>Charadriiformes</taxon>
        <taxon>Alcidae</taxon>
        <taxon>Cepphus</taxon>
    </lineage>
</organism>
<dbReference type="Proteomes" id="UP000578766">
    <property type="component" value="Unassembled WGS sequence"/>
</dbReference>
<dbReference type="PRINTS" id="PR01234">
    <property type="entry name" value="TNECROSISFCT"/>
</dbReference>
<accession>A0A7L3SF21</accession>
<keyword evidence="5" id="KW-1185">Reference proteome</keyword>